<gene>
    <name evidence="4 7" type="primary">lptA</name>
    <name evidence="7" type="ORF">CK620_05890</name>
    <name evidence="8" type="ORF">CK623_00010</name>
</gene>
<dbReference type="NCBIfam" id="TIGR03002">
    <property type="entry name" value="outer_YhbN_LptA"/>
    <property type="match status" value="1"/>
</dbReference>
<proteinExistence type="inferred from homology"/>
<dbReference type="InterPro" id="IPR005653">
    <property type="entry name" value="OstA-like_N"/>
</dbReference>
<sequence precursor="true">MSKTLFLPLATASVVLLALALPQPQAHALASDRAQPMNIEADSLRHDEAKQTTVFTGRVVVTKGSIVLRGDSLNVLQRADGSQLGTVQAGGGRRAFFSQQRDTPKGAPKETVEAEATRIEYDSKADRVRLLGRAQLRRYQGGQLNDEISGGEIVYHNGSGQFSVDGATRGGGSSGSAPAGQGGRVRAVIGASTTGQASSGSDRGSRGAKAPATPLAPSSELQQTAP</sequence>
<evidence type="ECO:0000313" key="8">
    <source>
        <dbReference type="EMBL" id="PAT41372.1"/>
    </source>
</evidence>
<evidence type="ECO:0000313" key="7">
    <source>
        <dbReference type="EMBL" id="PAT35395.1"/>
    </source>
</evidence>
<keyword evidence="3 4" id="KW-0574">Periplasm</keyword>
<dbReference type="PANTHER" id="PTHR36504:SF1">
    <property type="entry name" value="LIPOPOLYSACCHARIDE EXPORT SYSTEM PROTEIN LPTA"/>
    <property type="match status" value="1"/>
</dbReference>
<dbReference type="Proteomes" id="UP000217999">
    <property type="component" value="Unassembled WGS sequence"/>
</dbReference>
<dbReference type="GO" id="GO:0030288">
    <property type="term" value="C:outer membrane-bounded periplasmic space"/>
    <property type="evidence" value="ECO:0007669"/>
    <property type="project" value="TreeGrafter"/>
</dbReference>
<keyword evidence="1 4" id="KW-0813">Transport</keyword>
<dbReference type="GO" id="GO:0009279">
    <property type="term" value="C:cell outer membrane"/>
    <property type="evidence" value="ECO:0007669"/>
    <property type="project" value="TreeGrafter"/>
</dbReference>
<dbReference type="PANTHER" id="PTHR36504">
    <property type="entry name" value="LIPOPOLYSACCHARIDE EXPORT SYSTEM PROTEIN LPTA"/>
    <property type="match status" value="1"/>
</dbReference>
<dbReference type="GO" id="GO:0017089">
    <property type="term" value="F:glycolipid transfer activity"/>
    <property type="evidence" value="ECO:0007669"/>
    <property type="project" value="TreeGrafter"/>
</dbReference>
<evidence type="ECO:0000256" key="4">
    <source>
        <dbReference type="HAMAP-Rule" id="MF_01914"/>
    </source>
</evidence>
<dbReference type="EMBL" id="NSJD01000001">
    <property type="protein sequence ID" value="PAT41372.1"/>
    <property type="molecule type" value="Genomic_DNA"/>
</dbReference>
<dbReference type="GO" id="GO:0001530">
    <property type="term" value="F:lipopolysaccharide binding"/>
    <property type="evidence" value="ECO:0007669"/>
    <property type="project" value="InterPro"/>
</dbReference>
<accession>A0A2A2AUL1</accession>
<comment type="subcellular location">
    <subcellularLocation>
        <location evidence="4">Periplasm</location>
    </subcellularLocation>
</comment>
<dbReference type="GO" id="GO:0043165">
    <property type="term" value="P:Gram-negative-bacterium-type cell outer membrane assembly"/>
    <property type="evidence" value="ECO:0007669"/>
    <property type="project" value="UniProtKB-UniRule"/>
</dbReference>
<evidence type="ECO:0000256" key="2">
    <source>
        <dbReference type="ARBA" id="ARBA00022729"/>
    </source>
</evidence>
<comment type="similarity">
    <text evidence="4">Belongs to the LptA family.</text>
</comment>
<dbReference type="Pfam" id="PF03968">
    <property type="entry name" value="LptD_N"/>
    <property type="match status" value="1"/>
</dbReference>
<protein>
    <recommendedName>
        <fullName evidence="4">Lipopolysaccharide export system protein LptA</fullName>
    </recommendedName>
</protein>
<dbReference type="RefSeq" id="WP_095549492.1">
    <property type="nucleotide sequence ID" value="NZ_NSJD01000001.1"/>
</dbReference>
<comment type="subunit">
    <text evidence="4">Component of the lipopolysaccharide transport and assembly complex.</text>
</comment>
<dbReference type="HAMAP" id="MF_01914">
    <property type="entry name" value="LPS_assembly_LptA"/>
    <property type="match status" value="1"/>
</dbReference>
<reference evidence="9 10" key="1">
    <citation type="submission" date="2017-08" db="EMBL/GenBank/DDBJ databases">
        <title>WGS of Clinical strains of the CDC Group NO-1 linked to zoonotic infections in humans.</title>
        <authorList>
            <person name="Bernier A.-M."/>
            <person name="Bernard K."/>
        </authorList>
    </citation>
    <scope>NUCLEOTIDE SEQUENCE [LARGE SCALE GENOMIC DNA]</scope>
    <source>
        <strain evidence="7 9">NML03-0146</strain>
        <strain evidence="8 10">NML79-0751</strain>
    </source>
</reference>
<name>A0A2A2AA64_9BURK</name>
<feature type="chain" id="PRO_5044028795" description="Lipopolysaccharide export system protein LptA" evidence="4">
    <location>
        <begin position="29"/>
        <end position="226"/>
    </location>
</feature>
<dbReference type="Gene3D" id="2.60.450.10">
    <property type="entry name" value="Lipopolysaccharide (LPS) transport protein A like domain"/>
    <property type="match status" value="1"/>
</dbReference>
<evidence type="ECO:0000256" key="1">
    <source>
        <dbReference type="ARBA" id="ARBA00022448"/>
    </source>
</evidence>
<evidence type="ECO:0000256" key="5">
    <source>
        <dbReference type="SAM" id="MobiDB-lite"/>
    </source>
</evidence>
<dbReference type="AlphaFoldDB" id="A0A2A2AA64"/>
<dbReference type="Proteomes" id="UP000218644">
    <property type="component" value="Unassembled WGS sequence"/>
</dbReference>
<feature type="region of interest" description="Disordered" evidence="5">
    <location>
        <begin position="164"/>
        <end position="226"/>
    </location>
</feature>
<feature type="domain" description="Organic solvent tolerance-like N-terminal" evidence="6">
    <location>
        <begin position="38"/>
        <end position="158"/>
    </location>
</feature>
<comment type="function">
    <text evidence="4">Involved in the assembly of lipopolysaccharide (LPS). Required for the translocation of LPS from the inner membrane to the outer membrane.</text>
</comment>
<evidence type="ECO:0000313" key="9">
    <source>
        <dbReference type="Proteomes" id="UP000217999"/>
    </source>
</evidence>
<keyword evidence="2 4" id="KW-0732">Signal</keyword>
<dbReference type="InterPro" id="IPR014340">
    <property type="entry name" value="LptA"/>
</dbReference>
<evidence type="ECO:0000259" key="6">
    <source>
        <dbReference type="Pfam" id="PF03968"/>
    </source>
</evidence>
<dbReference type="EMBL" id="NSJF01000002">
    <property type="protein sequence ID" value="PAT35395.1"/>
    <property type="molecule type" value="Genomic_DNA"/>
</dbReference>
<accession>A0A2A2AA64</accession>
<evidence type="ECO:0000313" key="10">
    <source>
        <dbReference type="Proteomes" id="UP000218644"/>
    </source>
</evidence>
<feature type="compositionally biased region" description="Low complexity" evidence="5">
    <location>
        <begin position="190"/>
        <end position="202"/>
    </location>
</feature>
<feature type="signal peptide" evidence="4">
    <location>
        <begin position="1"/>
        <end position="28"/>
    </location>
</feature>
<comment type="caution">
    <text evidence="7">The sequence shown here is derived from an EMBL/GenBank/DDBJ whole genome shotgun (WGS) entry which is preliminary data.</text>
</comment>
<organism evidence="7 9">
    <name type="scientific">Vandammella animalimorsus</name>
    <dbReference type="NCBI Taxonomy" id="2029117"/>
    <lineage>
        <taxon>Bacteria</taxon>
        <taxon>Pseudomonadati</taxon>
        <taxon>Pseudomonadota</taxon>
        <taxon>Betaproteobacteria</taxon>
        <taxon>Burkholderiales</taxon>
        <taxon>Comamonadaceae</taxon>
        <taxon>Vandammella</taxon>
    </lineage>
</organism>
<dbReference type="InterPro" id="IPR052037">
    <property type="entry name" value="LPS_export_LptA"/>
</dbReference>
<dbReference type="GO" id="GO:0015920">
    <property type="term" value="P:lipopolysaccharide transport"/>
    <property type="evidence" value="ECO:0007669"/>
    <property type="project" value="UniProtKB-UniRule"/>
</dbReference>
<evidence type="ECO:0000256" key="3">
    <source>
        <dbReference type="ARBA" id="ARBA00022764"/>
    </source>
</evidence>